<reference evidence="1 2" key="1">
    <citation type="journal article" date="2019" name="Nat. Ecol. Evol.">
        <title>Megaphylogeny resolves global patterns of mushroom evolution.</title>
        <authorList>
            <person name="Varga T."/>
            <person name="Krizsan K."/>
            <person name="Foldi C."/>
            <person name="Dima B."/>
            <person name="Sanchez-Garcia M."/>
            <person name="Sanchez-Ramirez S."/>
            <person name="Szollosi G.J."/>
            <person name="Szarkandi J.G."/>
            <person name="Papp V."/>
            <person name="Albert L."/>
            <person name="Andreopoulos W."/>
            <person name="Angelini C."/>
            <person name="Antonin V."/>
            <person name="Barry K.W."/>
            <person name="Bougher N.L."/>
            <person name="Buchanan P."/>
            <person name="Buyck B."/>
            <person name="Bense V."/>
            <person name="Catcheside P."/>
            <person name="Chovatia M."/>
            <person name="Cooper J."/>
            <person name="Damon W."/>
            <person name="Desjardin D."/>
            <person name="Finy P."/>
            <person name="Geml J."/>
            <person name="Haridas S."/>
            <person name="Hughes K."/>
            <person name="Justo A."/>
            <person name="Karasinski D."/>
            <person name="Kautmanova I."/>
            <person name="Kiss B."/>
            <person name="Kocsube S."/>
            <person name="Kotiranta H."/>
            <person name="LaButti K.M."/>
            <person name="Lechner B.E."/>
            <person name="Liimatainen K."/>
            <person name="Lipzen A."/>
            <person name="Lukacs Z."/>
            <person name="Mihaltcheva S."/>
            <person name="Morgado L.N."/>
            <person name="Niskanen T."/>
            <person name="Noordeloos M.E."/>
            <person name="Ohm R.A."/>
            <person name="Ortiz-Santana B."/>
            <person name="Ovrebo C."/>
            <person name="Racz N."/>
            <person name="Riley R."/>
            <person name="Savchenko A."/>
            <person name="Shiryaev A."/>
            <person name="Soop K."/>
            <person name="Spirin V."/>
            <person name="Szebenyi C."/>
            <person name="Tomsovsky M."/>
            <person name="Tulloss R.E."/>
            <person name="Uehling J."/>
            <person name="Grigoriev I.V."/>
            <person name="Vagvolgyi C."/>
            <person name="Papp T."/>
            <person name="Martin F.M."/>
            <person name="Miettinen O."/>
            <person name="Hibbett D.S."/>
            <person name="Nagy L.G."/>
        </authorList>
    </citation>
    <scope>NUCLEOTIDE SEQUENCE [LARGE SCALE GENOMIC DNA]</scope>
    <source>
        <strain evidence="1 2">CBS 166.37</strain>
    </source>
</reference>
<dbReference type="EMBL" id="ML213627">
    <property type="protein sequence ID" value="TFK34854.1"/>
    <property type="molecule type" value="Genomic_DNA"/>
</dbReference>
<evidence type="ECO:0000313" key="1">
    <source>
        <dbReference type="EMBL" id="TFK34854.1"/>
    </source>
</evidence>
<dbReference type="AlphaFoldDB" id="A0A5C3LP71"/>
<protein>
    <submittedName>
        <fullName evidence="1">Uncharacterized protein</fullName>
    </submittedName>
</protein>
<proteinExistence type="predicted"/>
<sequence length="157" mass="18448">MFTLYPRRCRGEILIHCWFQTNVILSIGQCYLRQLIFLRLFSPSGRRGRCGQSGHFASSASRKANRTVANTRKIYDMRLLSPIFSVRTFSHRLAGKCYLDPHLWRFHRRVSNTCMLVAGGNYRSAADYEEFYRRFNVELTRLSSDRSYPQRADPPTR</sequence>
<dbReference type="Proteomes" id="UP000308652">
    <property type="component" value="Unassembled WGS sequence"/>
</dbReference>
<evidence type="ECO:0000313" key="2">
    <source>
        <dbReference type="Proteomes" id="UP000308652"/>
    </source>
</evidence>
<keyword evidence="2" id="KW-1185">Reference proteome</keyword>
<organism evidence="1 2">
    <name type="scientific">Crucibulum laeve</name>
    <dbReference type="NCBI Taxonomy" id="68775"/>
    <lineage>
        <taxon>Eukaryota</taxon>
        <taxon>Fungi</taxon>
        <taxon>Dikarya</taxon>
        <taxon>Basidiomycota</taxon>
        <taxon>Agaricomycotina</taxon>
        <taxon>Agaricomycetes</taxon>
        <taxon>Agaricomycetidae</taxon>
        <taxon>Agaricales</taxon>
        <taxon>Agaricineae</taxon>
        <taxon>Nidulariaceae</taxon>
        <taxon>Crucibulum</taxon>
    </lineage>
</organism>
<gene>
    <name evidence="1" type="ORF">BDQ12DRAFT_332148</name>
</gene>
<name>A0A5C3LP71_9AGAR</name>
<accession>A0A5C3LP71</accession>